<gene>
    <name evidence="1" type="ORF">GEV33_003164</name>
</gene>
<dbReference type="AlphaFoldDB" id="A0A8J6HSN3"/>
<proteinExistence type="predicted"/>
<accession>A0A8J6HSN3</accession>
<sequence length="175" mass="19318">MLALESLRRPWLTDVHFNNTTALATTSDGGGVTSAHSGRVLPVSVIFRPHHRPGMCTEVSTTDRKSGARSTPSVVGSEIWKLRFSSDHGEDTISVEFPDVFSRNADVFTMHCTFSQTLERDGSMRGVAWQTRMRRVAAVKLDRRVSGRLDGFSLSDWSVPLVLPTDKDTAGSILR</sequence>
<comment type="caution">
    <text evidence="1">The sequence shown here is derived from an EMBL/GenBank/DDBJ whole genome shotgun (WGS) entry which is preliminary data.</text>
</comment>
<reference evidence="1" key="2">
    <citation type="submission" date="2021-08" db="EMBL/GenBank/DDBJ databases">
        <authorList>
            <person name="Eriksson T."/>
        </authorList>
    </citation>
    <scope>NUCLEOTIDE SEQUENCE</scope>
    <source>
        <strain evidence="1">Stoneville</strain>
        <tissue evidence="1">Whole head</tissue>
    </source>
</reference>
<organism evidence="1 2">
    <name type="scientific">Tenebrio molitor</name>
    <name type="common">Yellow mealworm beetle</name>
    <dbReference type="NCBI Taxonomy" id="7067"/>
    <lineage>
        <taxon>Eukaryota</taxon>
        <taxon>Metazoa</taxon>
        <taxon>Ecdysozoa</taxon>
        <taxon>Arthropoda</taxon>
        <taxon>Hexapoda</taxon>
        <taxon>Insecta</taxon>
        <taxon>Pterygota</taxon>
        <taxon>Neoptera</taxon>
        <taxon>Endopterygota</taxon>
        <taxon>Coleoptera</taxon>
        <taxon>Polyphaga</taxon>
        <taxon>Cucujiformia</taxon>
        <taxon>Tenebrionidae</taxon>
        <taxon>Tenebrio</taxon>
    </lineage>
</organism>
<evidence type="ECO:0000313" key="2">
    <source>
        <dbReference type="Proteomes" id="UP000719412"/>
    </source>
</evidence>
<evidence type="ECO:0000313" key="1">
    <source>
        <dbReference type="EMBL" id="KAH0819627.1"/>
    </source>
</evidence>
<reference evidence="1" key="1">
    <citation type="journal article" date="2020" name="J Insects Food Feed">
        <title>The yellow mealworm (Tenebrio molitor) genome: a resource for the emerging insects as food and feed industry.</title>
        <authorList>
            <person name="Eriksson T."/>
            <person name="Andere A."/>
            <person name="Kelstrup H."/>
            <person name="Emery V."/>
            <person name="Picard C."/>
        </authorList>
    </citation>
    <scope>NUCLEOTIDE SEQUENCE</scope>
    <source>
        <strain evidence="1">Stoneville</strain>
        <tissue evidence="1">Whole head</tissue>
    </source>
</reference>
<dbReference type="EMBL" id="JABDTM020014099">
    <property type="protein sequence ID" value="KAH0819627.1"/>
    <property type="molecule type" value="Genomic_DNA"/>
</dbReference>
<dbReference type="Proteomes" id="UP000719412">
    <property type="component" value="Unassembled WGS sequence"/>
</dbReference>
<keyword evidence="2" id="KW-1185">Reference proteome</keyword>
<protein>
    <submittedName>
        <fullName evidence="1">Uncharacterized protein</fullName>
    </submittedName>
</protein>
<name>A0A8J6HSN3_TENMO</name>